<reference evidence="11 12" key="1">
    <citation type="submission" date="2018-09" db="EMBL/GenBank/DDBJ databases">
        <title>Complete genome sequence of Euzebya sp. DY32-46 isolated from seawater of Pacific Ocean.</title>
        <authorList>
            <person name="Xu L."/>
            <person name="Wu Y.-H."/>
            <person name="Xu X.-W."/>
        </authorList>
    </citation>
    <scope>NUCLEOTIDE SEQUENCE [LARGE SCALE GENOMIC DNA]</scope>
    <source>
        <strain evidence="11 12">DY32-46</strain>
    </source>
</reference>
<feature type="domain" description="Histidine kinase" evidence="9">
    <location>
        <begin position="310"/>
        <end position="526"/>
    </location>
</feature>
<dbReference type="GO" id="GO:0000155">
    <property type="term" value="F:phosphorelay sensor kinase activity"/>
    <property type="evidence" value="ECO:0007669"/>
    <property type="project" value="InterPro"/>
</dbReference>
<dbReference type="SMART" id="SM00387">
    <property type="entry name" value="HATPase_c"/>
    <property type="match status" value="1"/>
</dbReference>
<dbReference type="InterPro" id="IPR003594">
    <property type="entry name" value="HATPase_dom"/>
</dbReference>
<dbReference type="PROSITE" id="PS50110">
    <property type="entry name" value="RESPONSE_REGULATORY"/>
    <property type="match status" value="1"/>
</dbReference>
<evidence type="ECO:0000256" key="2">
    <source>
        <dbReference type="ARBA" id="ARBA00004236"/>
    </source>
</evidence>
<dbReference type="GO" id="GO:0009927">
    <property type="term" value="F:histidine phosphotransfer kinase activity"/>
    <property type="evidence" value="ECO:0007669"/>
    <property type="project" value="TreeGrafter"/>
</dbReference>
<dbReference type="InterPro" id="IPR036890">
    <property type="entry name" value="HATPase_C_sf"/>
</dbReference>
<dbReference type="Gene3D" id="3.30.565.10">
    <property type="entry name" value="Histidine kinase-like ATPase, C-terminal domain"/>
    <property type="match status" value="1"/>
</dbReference>
<dbReference type="InterPro" id="IPR036097">
    <property type="entry name" value="HisK_dim/P_sf"/>
</dbReference>
<dbReference type="SUPFAM" id="SSF47384">
    <property type="entry name" value="Homodimeric domain of signal transducing histidine kinase"/>
    <property type="match status" value="1"/>
</dbReference>
<keyword evidence="7" id="KW-0902">Two-component regulatory system</keyword>
<evidence type="ECO:0000313" key="12">
    <source>
        <dbReference type="Proteomes" id="UP000264006"/>
    </source>
</evidence>
<dbReference type="SUPFAM" id="SSF52172">
    <property type="entry name" value="CheY-like"/>
    <property type="match status" value="1"/>
</dbReference>
<dbReference type="EC" id="2.7.13.3" evidence="3"/>
<dbReference type="PROSITE" id="PS50109">
    <property type="entry name" value="HIS_KIN"/>
    <property type="match status" value="1"/>
</dbReference>
<dbReference type="Gene3D" id="1.10.287.130">
    <property type="match status" value="1"/>
</dbReference>
<dbReference type="Pfam" id="PF02518">
    <property type="entry name" value="HATPase_c"/>
    <property type="match status" value="1"/>
</dbReference>
<evidence type="ECO:0000259" key="10">
    <source>
        <dbReference type="PROSITE" id="PS50110"/>
    </source>
</evidence>
<comment type="subcellular location">
    <subcellularLocation>
        <location evidence="2">Cell membrane</location>
    </subcellularLocation>
</comment>
<dbReference type="SUPFAM" id="SSF55874">
    <property type="entry name" value="ATPase domain of HSP90 chaperone/DNA topoisomerase II/histidine kinase"/>
    <property type="match status" value="1"/>
</dbReference>
<dbReference type="GO" id="GO:0005886">
    <property type="term" value="C:plasma membrane"/>
    <property type="evidence" value="ECO:0007669"/>
    <property type="project" value="UniProtKB-SubCell"/>
</dbReference>
<dbReference type="SMART" id="SM00448">
    <property type="entry name" value="REC"/>
    <property type="match status" value="1"/>
</dbReference>
<dbReference type="Proteomes" id="UP000264006">
    <property type="component" value="Chromosome"/>
</dbReference>
<dbReference type="SMART" id="SM00388">
    <property type="entry name" value="HisKA"/>
    <property type="match status" value="1"/>
</dbReference>
<comment type="catalytic activity">
    <reaction evidence="1">
        <text>ATP + protein L-histidine = ADP + protein N-phospho-L-histidine.</text>
        <dbReference type="EC" id="2.7.13.3"/>
    </reaction>
</comment>
<protein>
    <recommendedName>
        <fullName evidence="3">histidine kinase</fullName>
        <ecNumber evidence="3">2.7.13.3</ecNumber>
    </recommendedName>
</protein>
<proteinExistence type="predicted"/>
<keyword evidence="5" id="KW-0808">Transferase</keyword>
<dbReference type="PRINTS" id="PR00344">
    <property type="entry name" value="BCTRLSENSOR"/>
</dbReference>
<dbReference type="AlphaFoldDB" id="A0A346Y0B9"/>
<sequence length="674" mass="70790">MTAAPAAPLLDLLDHIDRAATIDAVLAGFAAVLTAVPGVRGVTRWPVPDVHGQRDLVALPARIQQVLASEAPVSKHVDQRTVLTVGAGGRVVGILDLVVDAEEGPSRELLEGLARTAGVACERLLDAERRGAQAAEVAALHQIMEGVAAATTAQDVAATAVQVMVDAFGWTAGLVVRDQGYDDVVEGLTPLVAGAVVLAELGTDGIDRADLAVVVAGGQGLRGERAGETLPGNLVHGLVWPLHAPTNTRLIMVSTGAHGLPAGMGSLLASTAQIASLVRAGLERIEQEVRERRAHEAERANRAKSDFVSRMSHELRTPLNAVLGFAQLLELEPLGDDARDSLQQIRAAGQHLLGLVDEVLDISRIEAGHLPLTSESLDVHEVVLQCCSLVAPAAEANDVTFVVEPPEGPGPWASADRQRVTQILLNLLSNGVKYNRPGGRVVIRLERDDGGVTVRVRDTGVGIPSDRIAQLFMPFERLGAEVSGVEGTGLGMALSQRLAEAMGGGLDATSRVGVGTEFRLALVAADPTLDLVDPPQPTPLEPAGTGTTGTVLYVEDSRTNAKLVERILRRRPGLRVVHESNGEQGLARAASERPDLVLLDLGLPDIPGSEVLRRLRAAPRTATIPVVVVSADATPDRIGVLIDAGASHYLSKPFDIESLLGVVDSTIGNRIPMD</sequence>
<feature type="domain" description="Response regulatory" evidence="10">
    <location>
        <begin position="550"/>
        <end position="667"/>
    </location>
</feature>
<gene>
    <name evidence="11" type="ORF">DVS28_a3241</name>
</gene>
<dbReference type="OrthoDB" id="340764at2"/>
<dbReference type="CDD" id="cd00082">
    <property type="entry name" value="HisKA"/>
    <property type="match status" value="1"/>
</dbReference>
<organism evidence="11 12">
    <name type="scientific">Euzebya pacifica</name>
    <dbReference type="NCBI Taxonomy" id="1608957"/>
    <lineage>
        <taxon>Bacteria</taxon>
        <taxon>Bacillati</taxon>
        <taxon>Actinomycetota</taxon>
        <taxon>Nitriliruptoria</taxon>
        <taxon>Euzebyales</taxon>
    </lineage>
</organism>
<evidence type="ECO:0000259" key="9">
    <source>
        <dbReference type="PROSITE" id="PS50109"/>
    </source>
</evidence>
<evidence type="ECO:0000256" key="7">
    <source>
        <dbReference type="ARBA" id="ARBA00023012"/>
    </source>
</evidence>
<dbReference type="InterPro" id="IPR004358">
    <property type="entry name" value="Sig_transdc_His_kin-like_C"/>
</dbReference>
<dbReference type="PANTHER" id="PTHR43047:SF72">
    <property type="entry name" value="OSMOSENSING HISTIDINE PROTEIN KINASE SLN1"/>
    <property type="match status" value="1"/>
</dbReference>
<dbReference type="Pfam" id="PF00072">
    <property type="entry name" value="Response_reg"/>
    <property type="match status" value="1"/>
</dbReference>
<accession>A0A346Y0B9</accession>
<dbReference type="RefSeq" id="WP_114592338.1">
    <property type="nucleotide sequence ID" value="NZ_CP031165.1"/>
</dbReference>
<dbReference type="PANTHER" id="PTHR43047">
    <property type="entry name" value="TWO-COMPONENT HISTIDINE PROTEIN KINASE"/>
    <property type="match status" value="1"/>
</dbReference>
<dbReference type="Gene3D" id="3.40.50.2300">
    <property type="match status" value="1"/>
</dbReference>
<evidence type="ECO:0000256" key="6">
    <source>
        <dbReference type="ARBA" id="ARBA00022777"/>
    </source>
</evidence>
<evidence type="ECO:0000256" key="4">
    <source>
        <dbReference type="ARBA" id="ARBA00022553"/>
    </source>
</evidence>
<keyword evidence="12" id="KW-1185">Reference proteome</keyword>
<keyword evidence="4 8" id="KW-0597">Phosphoprotein</keyword>
<evidence type="ECO:0000313" key="11">
    <source>
        <dbReference type="EMBL" id="AXV07916.1"/>
    </source>
</evidence>
<dbReference type="EMBL" id="CP031165">
    <property type="protein sequence ID" value="AXV07916.1"/>
    <property type="molecule type" value="Genomic_DNA"/>
</dbReference>
<keyword evidence="6 11" id="KW-0418">Kinase</keyword>
<dbReference type="InterPro" id="IPR005467">
    <property type="entry name" value="His_kinase_dom"/>
</dbReference>
<name>A0A346Y0B9_9ACTN</name>
<evidence type="ECO:0000256" key="3">
    <source>
        <dbReference type="ARBA" id="ARBA00012438"/>
    </source>
</evidence>
<evidence type="ECO:0000256" key="8">
    <source>
        <dbReference type="PROSITE-ProRule" id="PRU00169"/>
    </source>
</evidence>
<dbReference type="InterPro" id="IPR001789">
    <property type="entry name" value="Sig_transdc_resp-reg_receiver"/>
</dbReference>
<evidence type="ECO:0000256" key="1">
    <source>
        <dbReference type="ARBA" id="ARBA00000085"/>
    </source>
</evidence>
<evidence type="ECO:0000256" key="5">
    <source>
        <dbReference type="ARBA" id="ARBA00022679"/>
    </source>
</evidence>
<dbReference type="InterPro" id="IPR003661">
    <property type="entry name" value="HisK_dim/P_dom"/>
</dbReference>
<dbReference type="InterPro" id="IPR011006">
    <property type="entry name" value="CheY-like_superfamily"/>
</dbReference>
<dbReference type="KEGG" id="euz:DVS28_a3241"/>
<feature type="modified residue" description="4-aspartylphosphate" evidence="8">
    <location>
        <position position="600"/>
    </location>
</feature>
<dbReference type="Pfam" id="PF00512">
    <property type="entry name" value="HisKA"/>
    <property type="match status" value="1"/>
</dbReference>